<evidence type="ECO:0000313" key="3">
    <source>
        <dbReference type="Proteomes" id="UP001295684"/>
    </source>
</evidence>
<feature type="region of interest" description="Disordered" evidence="1">
    <location>
        <begin position="173"/>
        <end position="201"/>
    </location>
</feature>
<evidence type="ECO:0000256" key="1">
    <source>
        <dbReference type="SAM" id="MobiDB-lite"/>
    </source>
</evidence>
<proteinExistence type="predicted"/>
<sequence>MDKIFNNSGSWDFQDYLDRYHRKQGRMPENDIEEMNSFSMVPDEKNKNKLDILLTPYNKNLLYKKFMEFTRETKNSKDPQEMAKHRWGDMTKLILKEDYFVKHSMGIIGSSLSPEGRKKYFSKILSNYEKTPIKDHYRHSKMLFSGFGLNSGAENGIASFLQKLTHNQLFEMQQNKSHHRSKKKSEIEVNPLSPSKKKSYKNSIMKRNIRAISESNTSLKTKKSERPKLRNIRFDQRRDRLLSEFSTPHQKPRKIEVTPLDGNEERKSLIRKRLLGGSKSYSNIDKIGINFSNNPKPTIIPIQSNMNQDIHEELEEKKSRNSFTERSQNAQEFSTVEKVPSFYYNPMYLKKPSEENKSRNRKFLDRKLVQSLSSSFRPKKSRPSEKNLKACAFHPKRHLKMNNSLLSECVFCSGKFDKTTMKKISAKKARILKERYLNSRRLTKC</sequence>
<organism evidence="2 3">
    <name type="scientific">Euplotes crassus</name>
    <dbReference type="NCBI Taxonomy" id="5936"/>
    <lineage>
        <taxon>Eukaryota</taxon>
        <taxon>Sar</taxon>
        <taxon>Alveolata</taxon>
        <taxon>Ciliophora</taxon>
        <taxon>Intramacronucleata</taxon>
        <taxon>Spirotrichea</taxon>
        <taxon>Hypotrichia</taxon>
        <taxon>Euplotida</taxon>
        <taxon>Euplotidae</taxon>
        <taxon>Moneuplotes</taxon>
    </lineage>
</organism>
<name>A0AAD1U7C0_EUPCR</name>
<accession>A0AAD1U7C0</accession>
<protein>
    <submittedName>
        <fullName evidence="2">Uncharacterized protein</fullName>
    </submittedName>
</protein>
<comment type="caution">
    <text evidence="2">The sequence shown here is derived from an EMBL/GenBank/DDBJ whole genome shotgun (WGS) entry which is preliminary data.</text>
</comment>
<reference evidence="2" key="1">
    <citation type="submission" date="2023-07" db="EMBL/GenBank/DDBJ databases">
        <authorList>
            <consortium name="AG Swart"/>
            <person name="Singh M."/>
            <person name="Singh A."/>
            <person name="Seah K."/>
            <person name="Emmerich C."/>
        </authorList>
    </citation>
    <scope>NUCLEOTIDE SEQUENCE</scope>
    <source>
        <strain evidence="2">DP1</strain>
    </source>
</reference>
<evidence type="ECO:0000313" key="2">
    <source>
        <dbReference type="EMBL" id="CAI2363411.1"/>
    </source>
</evidence>
<dbReference type="Proteomes" id="UP001295684">
    <property type="component" value="Unassembled WGS sequence"/>
</dbReference>
<dbReference type="EMBL" id="CAMPGE010004560">
    <property type="protein sequence ID" value="CAI2363411.1"/>
    <property type="molecule type" value="Genomic_DNA"/>
</dbReference>
<gene>
    <name evidence="2" type="ORF">ECRASSUSDP1_LOCUS4746</name>
</gene>
<keyword evidence="3" id="KW-1185">Reference proteome</keyword>
<dbReference type="AlphaFoldDB" id="A0AAD1U7C0"/>